<sequence length="441" mass="49850">MAVGVAHRLQFNSQADSGSEKLASGYEPWELGGRSDSLKLAKRRTLLRESLEKSVAEHPWAWPKRSIIFVSDPHADTEAFEESLVVSGGVKLHRHRGFVLTAAGRKASFVIGGDCLDKGPSNLALLRSVKALMDCGADVKLLAGNHDVRFLIGLRAMSLPAHCDTEHMFARMSPKVVPLLHEIYQHYLQGSKRALRGVPSREECQKRLLPAADWFERFEMSARSRMRDETLQRELTRMRKKISGFESAFSDVGMDWREVYATAKLCQKLFLKRGGEFFWFFNKMQLAYRSGSFLFIHAGLDDQAIEIIKRDGVKSLNKLYKQQLRHNLFDFYYGSVANTMRTKYRDVDMPLSNGAVAELCRQGIHAVVHGHRNRLDGQRLMLRQGLLHIEGDITMDRNSRLKEGLTGIGIGATIIEPTGRVLGVSNDYPAIKEFSPARYLQ</sequence>
<dbReference type="RefSeq" id="WP_103685847.1">
    <property type="nucleotide sequence ID" value="NZ_PQGG01000042.1"/>
</dbReference>
<dbReference type="PANTHER" id="PTHR46546:SF4">
    <property type="entry name" value="SHEWANELLA-LIKE PROTEIN PHOSPHATASE 1"/>
    <property type="match status" value="1"/>
</dbReference>
<reference evidence="1" key="1">
    <citation type="submission" date="2018-01" db="EMBL/GenBank/DDBJ databases">
        <authorList>
            <person name="Yu X.-D."/>
        </authorList>
    </citation>
    <scope>NUCLEOTIDE SEQUENCE</scope>
    <source>
        <strain evidence="1">ZX-21</strain>
    </source>
</reference>
<dbReference type="CDD" id="cd00838">
    <property type="entry name" value="MPP_superfamily"/>
    <property type="match status" value="1"/>
</dbReference>
<gene>
    <name evidence="1" type="ORF">C0068_17935</name>
</gene>
<dbReference type="InterPro" id="IPR029052">
    <property type="entry name" value="Metallo-depent_PP-like"/>
</dbReference>
<comment type="caution">
    <text evidence="1">The sequence shown here is derived from an EMBL/GenBank/DDBJ whole genome shotgun (WGS) entry which is preliminary data.</text>
</comment>
<dbReference type="SUPFAM" id="SSF56300">
    <property type="entry name" value="Metallo-dependent phosphatases"/>
    <property type="match status" value="1"/>
</dbReference>
<evidence type="ECO:0000313" key="2">
    <source>
        <dbReference type="Proteomes" id="UP000237222"/>
    </source>
</evidence>
<dbReference type="AlphaFoldDB" id="A0A2S4HBW9"/>
<evidence type="ECO:0000313" key="1">
    <source>
        <dbReference type="EMBL" id="POP51201.1"/>
    </source>
</evidence>
<dbReference type="PANTHER" id="PTHR46546">
    <property type="entry name" value="SHEWANELLA-LIKE PROTEIN PHOSPHATASE 1"/>
    <property type="match status" value="1"/>
</dbReference>
<organism evidence="1 2">
    <name type="scientific">Zhongshania marina</name>
    <dbReference type="NCBI Taxonomy" id="2304603"/>
    <lineage>
        <taxon>Bacteria</taxon>
        <taxon>Pseudomonadati</taxon>
        <taxon>Pseudomonadota</taxon>
        <taxon>Gammaproteobacteria</taxon>
        <taxon>Cellvibrionales</taxon>
        <taxon>Spongiibacteraceae</taxon>
        <taxon>Zhongshania</taxon>
    </lineage>
</organism>
<dbReference type="Gene3D" id="3.60.21.10">
    <property type="match status" value="1"/>
</dbReference>
<dbReference type="OrthoDB" id="7330247at2"/>
<accession>A0A2S4HBW9</accession>
<protein>
    <submittedName>
        <fullName evidence="1">Metallophosphoesterase</fullName>
    </submittedName>
</protein>
<dbReference type="Proteomes" id="UP000237222">
    <property type="component" value="Unassembled WGS sequence"/>
</dbReference>
<dbReference type="EMBL" id="PQGG01000042">
    <property type="protein sequence ID" value="POP51201.1"/>
    <property type="molecule type" value="Genomic_DNA"/>
</dbReference>
<name>A0A2S4HBW9_9GAMM</name>
<proteinExistence type="predicted"/>